<evidence type="ECO:0000256" key="6">
    <source>
        <dbReference type="ARBA" id="ARBA00022622"/>
    </source>
</evidence>
<keyword evidence="10" id="KW-0472">Membrane</keyword>
<dbReference type="Gene3D" id="2.60.120.200">
    <property type="match status" value="1"/>
</dbReference>
<keyword evidence="13" id="KW-0449">Lipoprotein</keyword>
<dbReference type="PANTHER" id="PTHR10963">
    <property type="entry name" value="GLYCOSYL HYDROLASE-RELATED"/>
    <property type="match status" value="1"/>
</dbReference>
<evidence type="ECO:0000256" key="11">
    <source>
        <dbReference type="ARBA" id="ARBA00023180"/>
    </source>
</evidence>
<dbReference type="GeneID" id="81624510"/>
<dbReference type="CDD" id="cd02181">
    <property type="entry name" value="GH16_fungal_Lam16A_glucanase"/>
    <property type="match status" value="1"/>
</dbReference>
<proteinExistence type="inferred from homology"/>
<dbReference type="RefSeq" id="XP_056791802.1">
    <property type="nucleotide sequence ID" value="XM_056934261.1"/>
</dbReference>
<comment type="subcellular location">
    <subcellularLocation>
        <location evidence="2">Cell membrane</location>
        <topology evidence="2">Lipid-anchor</topology>
        <topology evidence="2">GPI-anchor</topology>
    </subcellularLocation>
</comment>
<sequence>MRSFTFANSLSAGSLCLALLTSPVAAATDKYQLVENWHGDTFLDYFNFHVGGDPTKGFVQYVDEQSARDAGLLRVTETGSVYIGVDYKTTLKPTDKGRESVRIGTKKFYDHSLVIADLAHMPASTCGTWPAFWSVGQNWPHDGEIDIIEGVNMQAHNEIVMHTAGTCSITDAGMTGSVNATGCGEDLGTVGCKVEGHEGSYGTSFNKQGGGVYAMEWTETFVKIWFFPRASIPSSITSGQPDTTEFGTPMALVQEGCDVASSFKAQSFTFDTTFCGEWAGGVYGQSGCPMSGSDSISSCVNYVAQNPAAFEQSYWEINSVKIYQTGVAANAVLQPVPTLSSAHSTVQVATIHSAATHTTEALQAAHTTQAAPVPEVPQTTQAVASAASASHATAAASGETAYRSAPGSAVETLAGQDSNSAPTKTAAAEANQPATTAGTVGQLGGNDSSVGEQPAKQFITKFVTSTTTLCPIAEASASAAQAAIHSAASGVPGPSNNAAHVPVTVPVEPTHVNPETQTAAVVTIMSIPSAIHSSSAQVPGTMATGAPNAADAISASAFGYSSKSDRPLPTIIPAPGVSISPISSAHVVVASHTQPAPVAIATASNVDAAAASSLSSSSTAAAPVFTPFTGAAGSTSVQLLSVIAAFMLAMIVY</sequence>
<keyword evidence="7 17" id="KW-0732">Signal</keyword>
<dbReference type="GO" id="GO:0052861">
    <property type="term" value="F:endo-1,3(4)-beta-glucanase activity"/>
    <property type="evidence" value="ECO:0007669"/>
    <property type="project" value="UniProtKB-EC"/>
</dbReference>
<evidence type="ECO:0000313" key="19">
    <source>
        <dbReference type="EMBL" id="KAJ5489769.1"/>
    </source>
</evidence>
<evidence type="ECO:0000256" key="17">
    <source>
        <dbReference type="SAM" id="SignalP"/>
    </source>
</evidence>
<evidence type="ECO:0000256" key="4">
    <source>
        <dbReference type="ARBA" id="ARBA00012599"/>
    </source>
</evidence>
<evidence type="ECO:0000256" key="13">
    <source>
        <dbReference type="ARBA" id="ARBA00023288"/>
    </source>
</evidence>
<evidence type="ECO:0000256" key="14">
    <source>
        <dbReference type="ARBA" id="ARBA00023295"/>
    </source>
</evidence>
<dbReference type="InterPro" id="IPR013320">
    <property type="entry name" value="ConA-like_dom_sf"/>
</dbReference>
<evidence type="ECO:0000256" key="9">
    <source>
        <dbReference type="ARBA" id="ARBA00023001"/>
    </source>
</evidence>
<keyword evidence="6" id="KW-0336">GPI-anchor</keyword>
<keyword evidence="9" id="KW-0136">Cellulose degradation</keyword>
<evidence type="ECO:0000256" key="7">
    <source>
        <dbReference type="ARBA" id="ARBA00022729"/>
    </source>
</evidence>
<keyword evidence="14" id="KW-0326">Glycosidase</keyword>
<evidence type="ECO:0000256" key="5">
    <source>
        <dbReference type="ARBA" id="ARBA00022475"/>
    </source>
</evidence>
<evidence type="ECO:0000256" key="8">
    <source>
        <dbReference type="ARBA" id="ARBA00022801"/>
    </source>
</evidence>
<protein>
    <recommendedName>
        <fullName evidence="4">endo-1,3(4)-beta-glucanase</fullName>
        <ecNumber evidence="4">3.2.1.6</ecNumber>
    </recommendedName>
</protein>
<evidence type="ECO:0000313" key="20">
    <source>
        <dbReference type="Proteomes" id="UP001148312"/>
    </source>
</evidence>
<dbReference type="GO" id="GO:0005886">
    <property type="term" value="C:plasma membrane"/>
    <property type="evidence" value="ECO:0007669"/>
    <property type="project" value="UniProtKB-SubCell"/>
</dbReference>
<keyword evidence="8" id="KW-0378">Hydrolase</keyword>
<dbReference type="InterPro" id="IPR000757">
    <property type="entry name" value="Beta-glucanase-like"/>
</dbReference>
<dbReference type="PROSITE" id="PS51762">
    <property type="entry name" value="GH16_2"/>
    <property type="match status" value="1"/>
</dbReference>
<gene>
    <name evidence="19" type="ORF">N7539_004659</name>
</gene>
<dbReference type="AlphaFoldDB" id="A0A9W9XEE7"/>
<dbReference type="EC" id="3.2.1.6" evidence="4"/>
<keyword evidence="12" id="KW-0119">Carbohydrate metabolism</keyword>
<keyword evidence="15" id="KW-0624">Polysaccharide degradation</keyword>
<comment type="catalytic activity">
    <reaction evidence="1">
        <text>Endohydrolysis of (1-&gt;3)- or (1-&gt;4)-linkages in beta-D-glucans when the glucose residue whose reducing group is involved in the linkage to be hydrolyzed is itself substituted at C-3.</text>
        <dbReference type="EC" id="3.2.1.6"/>
    </reaction>
</comment>
<feature type="chain" id="PRO_5040863944" description="endo-1,3(4)-beta-glucanase" evidence="17">
    <location>
        <begin position="27"/>
        <end position="653"/>
    </location>
</feature>
<dbReference type="InterPro" id="IPR050546">
    <property type="entry name" value="Glycosyl_Hydrlase_16"/>
</dbReference>
<reference evidence="19" key="1">
    <citation type="submission" date="2022-12" db="EMBL/GenBank/DDBJ databases">
        <authorList>
            <person name="Petersen C."/>
        </authorList>
    </citation>
    <scope>NUCLEOTIDE SEQUENCE</scope>
    <source>
        <strain evidence="19">IBT 30728</strain>
    </source>
</reference>
<dbReference type="SUPFAM" id="SSF49899">
    <property type="entry name" value="Concanavalin A-like lectins/glucanases"/>
    <property type="match status" value="1"/>
</dbReference>
<dbReference type="FunFam" id="2.60.120.200:FF:000114">
    <property type="entry name" value="Probable endo-1,3(4)-beta-glucanase NFIA_089530"/>
    <property type="match status" value="1"/>
</dbReference>
<evidence type="ECO:0000256" key="16">
    <source>
        <dbReference type="SAM" id="MobiDB-lite"/>
    </source>
</evidence>
<dbReference type="Pfam" id="PF26113">
    <property type="entry name" value="GH16_XgeA"/>
    <property type="match status" value="1"/>
</dbReference>
<accession>A0A9W9XEE7</accession>
<organism evidence="19 20">
    <name type="scientific">Penicillium diatomitis</name>
    <dbReference type="NCBI Taxonomy" id="2819901"/>
    <lineage>
        <taxon>Eukaryota</taxon>
        <taxon>Fungi</taxon>
        <taxon>Dikarya</taxon>
        <taxon>Ascomycota</taxon>
        <taxon>Pezizomycotina</taxon>
        <taxon>Eurotiomycetes</taxon>
        <taxon>Eurotiomycetidae</taxon>
        <taxon>Eurotiales</taxon>
        <taxon>Aspergillaceae</taxon>
        <taxon>Penicillium</taxon>
    </lineage>
</organism>
<comment type="caution">
    <text evidence="19">The sequence shown here is derived from an EMBL/GenBank/DDBJ whole genome shotgun (WGS) entry which is preliminary data.</text>
</comment>
<feature type="region of interest" description="Disordered" evidence="16">
    <location>
        <begin position="406"/>
        <end position="452"/>
    </location>
</feature>
<dbReference type="GO" id="GO:0030245">
    <property type="term" value="P:cellulose catabolic process"/>
    <property type="evidence" value="ECO:0007669"/>
    <property type="project" value="UniProtKB-KW"/>
</dbReference>
<feature type="signal peptide" evidence="17">
    <location>
        <begin position="1"/>
        <end position="26"/>
    </location>
</feature>
<dbReference type="Proteomes" id="UP001148312">
    <property type="component" value="Unassembled WGS sequence"/>
</dbReference>
<reference evidence="19" key="2">
    <citation type="journal article" date="2023" name="IMA Fungus">
        <title>Comparative genomic study of the Penicillium genus elucidates a diverse pangenome and 15 lateral gene transfer events.</title>
        <authorList>
            <person name="Petersen C."/>
            <person name="Sorensen T."/>
            <person name="Nielsen M.R."/>
            <person name="Sondergaard T.E."/>
            <person name="Sorensen J.L."/>
            <person name="Fitzpatrick D.A."/>
            <person name="Frisvad J.C."/>
            <person name="Nielsen K.L."/>
        </authorList>
    </citation>
    <scope>NUCLEOTIDE SEQUENCE</scope>
    <source>
        <strain evidence="19">IBT 30728</strain>
    </source>
</reference>
<name>A0A9W9XEE7_9EURO</name>
<evidence type="ECO:0000256" key="10">
    <source>
        <dbReference type="ARBA" id="ARBA00023136"/>
    </source>
</evidence>
<evidence type="ECO:0000259" key="18">
    <source>
        <dbReference type="PROSITE" id="PS51762"/>
    </source>
</evidence>
<dbReference type="PANTHER" id="PTHR10963:SF58">
    <property type="entry name" value="ENDO-1,3(4)-BETA-GLUCANASE XGEA"/>
    <property type="match status" value="1"/>
</dbReference>
<keyword evidence="20" id="KW-1185">Reference proteome</keyword>
<dbReference type="EMBL" id="JAPWDQ010000004">
    <property type="protein sequence ID" value="KAJ5489769.1"/>
    <property type="molecule type" value="Genomic_DNA"/>
</dbReference>
<comment type="similarity">
    <text evidence="3">Belongs to the glycosyl hydrolase 16 family.</text>
</comment>
<evidence type="ECO:0000256" key="3">
    <source>
        <dbReference type="ARBA" id="ARBA00006865"/>
    </source>
</evidence>
<keyword evidence="5" id="KW-1003">Cell membrane</keyword>
<dbReference type="GO" id="GO:0098552">
    <property type="term" value="C:side of membrane"/>
    <property type="evidence" value="ECO:0007669"/>
    <property type="project" value="UniProtKB-KW"/>
</dbReference>
<feature type="compositionally biased region" description="Low complexity" evidence="16">
    <location>
        <begin position="423"/>
        <end position="437"/>
    </location>
</feature>
<evidence type="ECO:0000256" key="15">
    <source>
        <dbReference type="ARBA" id="ARBA00023326"/>
    </source>
</evidence>
<evidence type="ECO:0000256" key="1">
    <source>
        <dbReference type="ARBA" id="ARBA00000124"/>
    </source>
</evidence>
<feature type="domain" description="GH16" evidence="18">
    <location>
        <begin position="35"/>
        <end position="287"/>
    </location>
</feature>
<keyword evidence="11" id="KW-0325">Glycoprotein</keyword>
<evidence type="ECO:0000256" key="2">
    <source>
        <dbReference type="ARBA" id="ARBA00004609"/>
    </source>
</evidence>
<evidence type="ECO:0000256" key="12">
    <source>
        <dbReference type="ARBA" id="ARBA00023277"/>
    </source>
</evidence>